<dbReference type="SUPFAM" id="SSF57362">
    <property type="entry name" value="BPTI-like"/>
    <property type="match status" value="1"/>
</dbReference>
<protein>
    <recommendedName>
        <fullName evidence="4">BPTI/Kunitz inhibitor domain-containing protein</fullName>
    </recommendedName>
</protein>
<dbReference type="InterPro" id="IPR036880">
    <property type="entry name" value="Kunitz_BPTI_sf"/>
</dbReference>
<feature type="chain" id="PRO_5040259993" description="BPTI/Kunitz inhibitor domain-containing protein" evidence="1">
    <location>
        <begin position="18"/>
        <end position="90"/>
    </location>
</feature>
<comment type="caution">
    <text evidence="2">The sequence shown here is derived from an EMBL/GenBank/DDBJ whole genome shotgun (WGS) entry which is preliminary data.</text>
</comment>
<reference evidence="2" key="1">
    <citation type="submission" date="2022-05" db="EMBL/GenBank/DDBJ databases">
        <authorList>
            <person name="Okamura Y."/>
        </authorList>
    </citation>
    <scope>NUCLEOTIDE SEQUENCE</scope>
</reference>
<sequence>MIVLIIILLVCTNLSFQLDSKLCQKYPSQRHCIIEWMSRERWAHTERYTYKWDRRKCLLIRWAKYCGAPLPDTNNFDSEELCYSECGGWA</sequence>
<gene>
    <name evidence="2" type="ORF">PIBRA_LOCUS1770</name>
</gene>
<dbReference type="AlphaFoldDB" id="A0A9P0SYA5"/>
<dbReference type="Proteomes" id="UP001152562">
    <property type="component" value="Unassembled WGS sequence"/>
</dbReference>
<evidence type="ECO:0008006" key="4">
    <source>
        <dbReference type="Google" id="ProtNLM"/>
    </source>
</evidence>
<keyword evidence="3" id="KW-1185">Reference proteome</keyword>
<evidence type="ECO:0000313" key="3">
    <source>
        <dbReference type="Proteomes" id="UP001152562"/>
    </source>
</evidence>
<feature type="signal peptide" evidence="1">
    <location>
        <begin position="1"/>
        <end position="17"/>
    </location>
</feature>
<dbReference type="EMBL" id="CALOZG010000002">
    <property type="protein sequence ID" value="CAH3972666.1"/>
    <property type="molecule type" value="Genomic_DNA"/>
</dbReference>
<dbReference type="GO" id="GO:0004867">
    <property type="term" value="F:serine-type endopeptidase inhibitor activity"/>
    <property type="evidence" value="ECO:0007669"/>
    <property type="project" value="InterPro"/>
</dbReference>
<name>A0A9P0SYA5_PIEBR</name>
<proteinExistence type="predicted"/>
<accession>A0A9P0SYA5</accession>
<evidence type="ECO:0000313" key="2">
    <source>
        <dbReference type="EMBL" id="CAH3972666.1"/>
    </source>
</evidence>
<keyword evidence="1" id="KW-0732">Signal</keyword>
<evidence type="ECO:0000256" key="1">
    <source>
        <dbReference type="SAM" id="SignalP"/>
    </source>
</evidence>
<dbReference type="Gene3D" id="4.10.410.10">
    <property type="entry name" value="Pancreatic trypsin inhibitor Kunitz domain"/>
    <property type="match status" value="1"/>
</dbReference>
<organism evidence="2 3">
    <name type="scientific">Pieris brassicae</name>
    <name type="common">White butterfly</name>
    <name type="synonym">Large white butterfly</name>
    <dbReference type="NCBI Taxonomy" id="7116"/>
    <lineage>
        <taxon>Eukaryota</taxon>
        <taxon>Metazoa</taxon>
        <taxon>Ecdysozoa</taxon>
        <taxon>Arthropoda</taxon>
        <taxon>Hexapoda</taxon>
        <taxon>Insecta</taxon>
        <taxon>Pterygota</taxon>
        <taxon>Neoptera</taxon>
        <taxon>Endopterygota</taxon>
        <taxon>Lepidoptera</taxon>
        <taxon>Glossata</taxon>
        <taxon>Ditrysia</taxon>
        <taxon>Papilionoidea</taxon>
        <taxon>Pieridae</taxon>
        <taxon>Pierinae</taxon>
        <taxon>Pieris</taxon>
    </lineage>
</organism>